<dbReference type="Gene3D" id="3.40.50.300">
    <property type="entry name" value="P-loop containing nucleotide triphosphate hydrolases"/>
    <property type="match status" value="2"/>
</dbReference>
<dbReference type="Pfam" id="PF06114">
    <property type="entry name" value="Peptidase_M78"/>
    <property type="match status" value="1"/>
</dbReference>
<dbReference type="Gene3D" id="1.10.10.160">
    <property type="match status" value="1"/>
</dbReference>
<feature type="domain" description="UvrD-like helicase C-terminal" evidence="13">
    <location>
        <begin position="495"/>
        <end position="773"/>
    </location>
</feature>
<evidence type="ECO:0000256" key="5">
    <source>
        <dbReference type="ARBA" id="ARBA00022840"/>
    </source>
</evidence>
<dbReference type="RefSeq" id="WP_105009684.1">
    <property type="nucleotide sequence ID" value="NZ_CP025015.1"/>
</dbReference>
<dbReference type="PANTHER" id="PTHR11070:SF59">
    <property type="entry name" value="DNA 3'-5' HELICASE"/>
    <property type="match status" value="1"/>
</dbReference>
<feature type="domain" description="UvrD-like helicase ATP-binding" evidence="12">
    <location>
        <begin position="198"/>
        <end position="491"/>
    </location>
</feature>
<protein>
    <recommendedName>
        <fullName evidence="8">DNA 3'-5' helicase</fullName>
        <ecNumber evidence="8">5.6.2.4</ecNumber>
    </recommendedName>
</protein>
<feature type="region of interest" description="Disordered" evidence="11">
    <location>
        <begin position="186"/>
        <end position="224"/>
    </location>
</feature>
<feature type="binding site" evidence="10">
    <location>
        <begin position="219"/>
        <end position="226"/>
    </location>
    <ligand>
        <name>ATP</name>
        <dbReference type="ChEBI" id="CHEBI:30616"/>
    </ligand>
</feature>
<name>A0A2K9ZG37_RHILE</name>
<dbReference type="InterPro" id="IPR010359">
    <property type="entry name" value="IrrE_HExxH"/>
</dbReference>
<evidence type="ECO:0000256" key="10">
    <source>
        <dbReference type="PROSITE-ProRule" id="PRU00560"/>
    </source>
</evidence>
<dbReference type="PROSITE" id="PS51198">
    <property type="entry name" value="UVRD_HELICASE_ATP_BIND"/>
    <property type="match status" value="1"/>
</dbReference>
<evidence type="ECO:0000259" key="13">
    <source>
        <dbReference type="PROSITE" id="PS51217"/>
    </source>
</evidence>
<keyword evidence="5 10" id="KW-0067">ATP-binding</keyword>
<dbReference type="Proteomes" id="UP000238523">
    <property type="component" value="Plasmid pRLN3"/>
</dbReference>
<evidence type="ECO:0000313" key="14">
    <source>
        <dbReference type="EMBL" id="AUW47160.1"/>
    </source>
</evidence>
<dbReference type="Gene3D" id="1.10.486.10">
    <property type="entry name" value="PCRA, domain 4"/>
    <property type="match status" value="1"/>
</dbReference>
<dbReference type="SUPFAM" id="SSF52540">
    <property type="entry name" value="P-loop containing nucleoside triphosphate hydrolases"/>
    <property type="match status" value="1"/>
</dbReference>
<evidence type="ECO:0000313" key="15">
    <source>
        <dbReference type="Proteomes" id="UP000238523"/>
    </source>
</evidence>
<evidence type="ECO:0000256" key="7">
    <source>
        <dbReference type="ARBA" id="ARBA00034617"/>
    </source>
</evidence>
<comment type="catalytic activity">
    <reaction evidence="9">
        <text>ATP + H2O = ADP + phosphate + H(+)</text>
        <dbReference type="Rhea" id="RHEA:13065"/>
        <dbReference type="ChEBI" id="CHEBI:15377"/>
        <dbReference type="ChEBI" id="CHEBI:15378"/>
        <dbReference type="ChEBI" id="CHEBI:30616"/>
        <dbReference type="ChEBI" id="CHEBI:43474"/>
        <dbReference type="ChEBI" id="CHEBI:456216"/>
        <dbReference type="EC" id="5.6.2.4"/>
    </reaction>
</comment>
<dbReference type="GO" id="GO:0003677">
    <property type="term" value="F:DNA binding"/>
    <property type="evidence" value="ECO:0007669"/>
    <property type="project" value="InterPro"/>
</dbReference>
<dbReference type="Gene3D" id="1.10.10.2910">
    <property type="match status" value="1"/>
</dbReference>
<evidence type="ECO:0000256" key="2">
    <source>
        <dbReference type="ARBA" id="ARBA00022741"/>
    </source>
</evidence>
<dbReference type="GO" id="GO:0005524">
    <property type="term" value="F:ATP binding"/>
    <property type="evidence" value="ECO:0007669"/>
    <property type="project" value="UniProtKB-UniRule"/>
</dbReference>
<dbReference type="EC" id="5.6.2.4" evidence="8"/>
<gene>
    <name evidence="14" type="ORF">CUJ84_pRLN3000018</name>
</gene>
<keyword evidence="14" id="KW-0614">Plasmid</keyword>
<keyword evidence="2 10" id="KW-0547">Nucleotide-binding</keyword>
<dbReference type="Pfam" id="PF00580">
    <property type="entry name" value="UvrD-helicase"/>
    <property type="match status" value="1"/>
</dbReference>
<dbReference type="Pfam" id="PF13361">
    <property type="entry name" value="UvrD_C"/>
    <property type="match status" value="2"/>
</dbReference>
<dbReference type="InterPro" id="IPR014017">
    <property type="entry name" value="DNA_helicase_UvrD-like_C"/>
</dbReference>
<evidence type="ECO:0000256" key="8">
    <source>
        <dbReference type="ARBA" id="ARBA00034808"/>
    </source>
</evidence>
<evidence type="ECO:0000256" key="3">
    <source>
        <dbReference type="ARBA" id="ARBA00022801"/>
    </source>
</evidence>
<organism evidence="14 15">
    <name type="scientific">Rhizobium leguminosarum</name>
    <dbReference type="NCBI Taxonomy" id="384"/>
    <lineage>
        <taxon>Bacteria</taxon>
        <taxon>Pseudomonadati</taxon>
        <taxon>Pseudomonadota</taxon>
        <taxon>Alphaproteobacteria</taxon>
        <taxon>Hyphomicrobiales</taxon>
        <taxon>Rhizobiaceae</taxon>
        <taxon>Rhizobium/Agrobacterium group</taxon>
        <taxon>Rhizobium</taxon>
    </lineage>
</organism>
<dbReference type="GO" id="GO:0000725">
    <property type="term" value="P:recombinational repair"/>
    <property type="evidence" value="ECO:0007669"/>
    <property type="project" value="TreeGrafter"/>
</dbReference>
<dbReference type="InterPro" id="IPR000212">
    <property type="entry name" value="DNA_helicase_UvrD/REP"/>
</dbReference>
<dbReference type="GO" id="GO:0043138">
    <property type="term" value="F:3'-5' DNA helicase activity"/>
    <property type="evidence" value="ECO:0007669"/>
    <property type="project" value="UniProtKB-EC"/>
</dbReference>
<proteinExistence type="inferred from homology"/>
<comment type="catalytic activity">
    <reaction evidence="7">
        <text>Couples ATP hydrolysis with the unwinding of duplex DNA by translocating in the 3'-5' direction.</text>
        <dbReference type="EC" id="5.6.2.4"/>
    </reaction>
</comment>
<feature type="region of interest" description="Disordered" evidence="11">
    <location>
        <begin position="113"/>
        <end position="132"/>
    </location>
</feature>
<evidence type="ECO:0000256" key="9">
    <source>
        <dbReference type="ARBA" id="ARBA00048988"/>
    </source>
</evidence>
<evidence type="ECO:0000256" key="1">
    <source>
        <dbReference type="ARBA" id="ARBA00009922"/>
    </source>
</evidence>
<keyword evidence="6" id="KW-0413">Isomerase</keyword>
<keyword evidence="4 10" id="KW-0347">Helicase</keyword>
<sequence length="1117" mass="123149">MTSWNEVRSQARHWHTELAGETGELVAADDLLNRAKETSGVSVKLVAPDNILLDGARATYVTAADPEPPKIYCANDLKAEEEYFCLAHEFGHHRLHDEVDGCSHGDIDEWTPAEPEGSAVGEGDAYSPKQRREAQANLFARELLLPRDKLKARFLTGGATAVQIASEMKVPENLVLQQLADALLLPNDPPARPLRKEPDPDPSQIKAIQAPPGPHQVRAGPGTGKTRTLVSRVAHLVEKEEPPSSILALTYSNDSAFDLASRIHASIGDKSAGVWTGTFHAFGLEILRLYWSEIGPNIAPKLVTRTDTLFLLEELMPNLGLDLYFDLHEPLRGLKSILGAISRAKDEICSPLMYADYARSMEATDPEASAKALEVAHVYRVYDDALRERGMVDFVDLIVRPIELFKQRPDIADQVRGTYRNVLVDEYQDMNRASGELLKILADPKRGPWVVGDVKQSIYRFRGASPINMSRFRDRFKAPEPTDLEINYRSGGRIVSIFDAFGRTLKLGGGAGSKPLEPHRGKNTGSVDFNVALSREAEQQGIAARIQLEVSNGGAHGDHAVLARSHGTLVRIAAHLERAGIPSLYFGDFFERPEIRDFLSLLSVAADHDGLGLLRVGQWAKYRIPVSDIIEMLHRAGKGEKSLLAMLQNGIDKSGLSDEGMIGLTSLAHDLAGVGFKTSPHLLISDYLFNKGGVLAPDIIEDTISAQQRRLAIYQLLQVTFEHHTTKGNPKRSFLDHVRRLEILDEEKEFRRLPAAAAGIDAVRLMTVHASKGLEFPVVHVPSLSPSHFPPNNRYDPCPPPAGMIENDPLLTADMEEKSLFYVALSRAKNILSLSRSNKYGGQPRPNPSPLLDPIRGMLPNPSSPTWVSEGKQAPPFPALLGNSDGIDEITVEAIERYADCPRKFYYQDVLRLRSKTERRPYLKFISVVRSTVKWLQDTPSSQWSGMELQFSATWLEHGPSTHPHGGLYEKTAKQMLGLAQKELTGPRLPTPRSSIIAGKNITTNADNIKATGSRITVQRLKAGPLSKSEKMRVRDALIFSIIARENSGTTVNFEHVSLLTGERSASGKVNHAIEGVIESYFGGIAQGRFDPITSDRNCPTCPYYFICATDGVRLPS</sequence>
<dbReference type="CDD" id="cd17932">
    <property type="entry name" value="DEXQc_UvrD"/>
    <property type="match status" value="1"/>
</dbReference>
<dbReference type="PROSITE" id="PS51217">
    <property type="entry name" value="UVRD_HELICASE_CTER"/>
    <property type="match status" value="1"/>
</dbReference>
<evidence type="ECO:0000259" key="12">
    <source>
        <dbReference type="PROSITE" id="PS51198"/>
    </source>
</evidence>
<dbReference type="InterPro" id="IPR014016">
    <property type="entry name" value="UvrD-like_ATP-bd"/>
</dbReference>
<dbReference type="AlphaFoldDB" id="A0A2K9ZG37"/>
<evidence type="ECO:0000256" key="6">
    <source>
        <dbReference type="ARBA" id="ARBA00023235"/>
    </source>
</evidence>
<reference evidence="14 15" key="1">
    <citation type="submission" date="2017-11" db="EMBL/GenBank/DDBJ databases">
        <title>Complete genome of Rhizobium leguminosarum Norway, an ineffective micro-symbiont.</title>
        <authorList>
            <person name="Hoffrichter A."/>
            <person name="Liang J."/>
            <person name="Brachmann A."/>
            <person name="Marin M."/>
        </authorList>
    </citation>
    <scope>NUCLEOTIDE SEQUENCE [LARGE SCALE GENOMIC DNA]</scope>
    <source>
        <strain evidence="14 15">Norway</strain>
        <plasmid evidence="15">Plasmid prln3</plasmid>
    </source>
</reference>
<dbReference type="EMBL" id="CP025015">
    <property type="protein sequence ID" value="AUW47160.1"/>
    <property type="molecule type" value="Genomic_DNA"/>
</dbReference>
<dbReference type="InterPro" id="IPR027417">
    <property type="entry name" value="P-loop_NTPase"/>
</dbReference>
<accession>A0A2K9ZG37</accession>
<evidence type="ECO:0000256" key="11">
    <source>
        <dbReference type="SAM" id="MobiDB-lite"/>
    </source>
</evidence>
<dbReference type="GO" id="GO:0016887">
    <property type="term" value="F:ATP hydrolysis activity"/>
    <property type="evidence" value="ECO:0007669"/>
    <property type="project" value="RHEA"/>
</dbReference>
<dbReference type="PANTHER" id="PTHR11070">
    <property type="entry name" value="UVRD / RECB / PCRA DNA HELICASE FAMILY MEMBER"/>
    <property type="match status" value="1"/>
</dbReference>
<keyword evidence="3 10" id="KW-0378">Hydrolase</keyword>
<dbReference type="InterPro" id="IPR013986">
    <property type="entry name" value="DExx_box_DNA_helicase_dom_sf"/>
</dbReference>
<dbReference type="GO" id="GO:0033202">
    <property type="term" value="C:DNA helicase complex"/>
    <property type="evidence" value="ECO:0007669"/>
    <property type="project" value="TreeGrafter"/>
</dbReference>
<evidence type="ECO:0000256" key="4">
    <source>
        <dbReference type="ARBA" id="ARBA00022806"/>
    </source>
</evidence>
<comment type="similarity">
    <text evidence="1">Belongs to the helicase family. UvrD subfamily.</text>
</comment>
<dbReference type="GO" id="GO:0005829">
    <property type="term" value="C:cytosol"/>
    <property type="evidence" value="ECO:0007669"/>
    <property type="project" value="TreeGrafter"/>
</dbReference>
<geneLocation type="plasmid" evidence="15">
    <name>prln3</name>
</geneLocation>